<dbReference type="SUPFAM" id="SSF50370">
    <property type="entry name" value="Ricin B-like lectins"/>
    <property type="match status" value="1"/>
</dbReference>
<dbReference type="AlphaFoldDB" id="A0A0C9W4E2"/>
<sequence>MDMIGDKNLLVAMSPSDSDSQKWEIAPLGDGHSIRNMKTKKYLSLVSIAREAPIVACNFPAAWYMRKIYVVEEDATYFE</sequence>
<dbReference type="Gene3D" id="2.80.10.50">
    <property type="match status" value="1"/>
</dbReference>
<dbReference type="EMBL" id="KN839863">
    <property type="protein sequence ID" value="KIJ61298.1"/>
    <property type="molecule type" value="Genomic_DNA"/>
</dbReference>
<organism evidence="1 2">
    <name type="scientific">Hydnomerulius pinastri MD-312</name>
    <dbReference type="NCBI Taxonomy" id="994086"/>
    <lineage>
        <taxon>Eukaryota</taxon>
        <taxon>Fungi</taxon>
        <taxon>Dikarya</taxon>
        <taxon>Basidiomycota</taxon>
        <taxon>Agaricomycotina</taxon>
        <taxon>Agaricomycetes</taxon>
        <taxon>Agaricomycetidae</taxon>
        <taxon>Boletales</taxon>
        <taxon>Boletales incertae sedis</taxon>
        <taxon>Leucogyrophana</taxon>
    </lineage>
</organism>
<proteinExistence type="predicted"/>
<keyword evidence="2" id="KW-1185">Reference proteome</keyword>
<dbReference type="InterPro" id="IPR035992">
    <property type="entry name" value="Ricin_B-like_lectins"/>
</dbReference>
<dbReference type="HOGENOM" id="CLU_2606340_0_0_1"/>
<gene>
    <name evidence="1" type="ORF">HYDPIDRAFT_116044</name>
</gene>
<dbReference type="Proteomes" id="UP000053820">
    <property type="component" value="Unassembled WGS sequence"/>
</dbReference>
<evidence type="ECO:0000313" key="2">
    <source>
        <dbReference type="Proteomes" id="UP000053820"/>
    </source>
</evidence>
<protein>
    <submittedName>
        <fullName evidence="1">Carbohydrate-binding module family 13 protein</fullName>
    </submittedName>
</protein>
<evidence type="ECO:0000313" key="1">
    <source>
        <dbReference type="EMBL" id="KIJ61298.1"/>
    </source>
</evidence>
<dbReference type="OrthoDB" id="3228793at2759"/>
<reference evidence="1 2" key="1">
    <citation type="submission" date="2014-04" db="EMBL/GenBank/DDBJ databases">
        <title>Evolutionary Origins and Diversification of the Mycorrhizal Mutualists.</title>
        <authorList>
            <consortium name="DOE Joint Genome Institute"/>
            <consortium name="Mycorrhizal Genomics Consortium"/>
            <person name="Kohler A."/>
            <person name="Kuo A."/>
            <person name="Nagy L.G."/>
            <person name="Floudas D."/>
            <person name="Copeland A."/>
            <person name="Barry K.W."/>
            <person name="Cichocki N."/>
            <person name="Veneault-Fourrey C."/>
            <person name="LaButti K."/>
            <person name="Lindquist E.A."/>
            <person name="Lipzen A."/>
            <person name="Lundell T."/>
            <person name="Morin E."/>
            <person name="Murat C."/>
            <person name="Riley R."/>
            <person name="Ohm R."/>
            <person name="Sun H."/>
            <person name="Tunlid A."/>
            <person name="Henrissat B."/>
            <person name="Grigoriev I.V."/>
            <person name="Hibbett D.S."/>
            <person name="Martin F."/>
        </authorList>
    </citation>
    <scope>NUCLEOTIDE SEQUENCE [LARGE SCALE GENOMIC DNA]</scope>
    <source>
        <strain evidence="1 2">MD-312</strain>
    </source>
</reference>
<accession>A0A0C9W4E2</accession>
<name>A0A0C9W4E2_9AGAM</name>